<comment type="subcellular location">
    <subcellularLocation>
        <location evidence="2">Cell envelope</location>
    </subcellularLocation>
</comment>
<comment type="similarity">
    <text evidence="3">Belongs to the cytochrome c-552 family.</text>
</comment>
<dbReference type="EMBL" id="LT960614">
    <property type="protein sequence ID" value="SON54788.1"/>
    <property type="molecule type" value="Genomic_DNA"/>
</dbReference>
<evidence type="ECO:0000313" key="15">
    <source>
        <dbReference type="EMBL" id="SON54788.1"/>
    </source>
</evidence>
<dbReference type="Gene3D" id="1.10.1130.10">
    <property type="entry name" value="Flavocytochrome C3, Chain A"/>
    <property type="match status" value="2"/>
</dbReference>
<protein>
    <recommendedName>
        <fullName evidence="4">nitrite reductase (cytochrome; ammonia-forming)</fullName>
        <ecNumber evidence="4">1.7.2.2</ecNumber>
    </recommendedName>
</protein>
<dbReference type="InterPro" id="IPR012286">
    <property type="entry name" value="Tetrahaem_cytochrome"/>
</dbReference>
<accession>A0A2C9D3Q4</accession>
<evidence type="ECO:0000256" key="3">
    <source>
        <dbReference type="ARBA" id="ARBA00009288"/>
    </source>
</evidence>
<gene>
    <name evidence="15" type="ORF">HDIA_1247</name>
</gene>
<dbReference type="Pfam" id="PF02335">
    <property type="entry name" value="Cytochrom_C552"/>
    <property type="match status" value="1"/>
</dbReference>
<keyword evidence="7" id="KW-0479">Metal-binding</keyword>
<evidence type="ECO:0000259" key="14">
    <source>
        <dbReference type="Pfam" id="PF14537"/>
    </source>
</evidence>
<dbReference type="PANTHER" id="PTHR30633:SF0">
    <property type="entry name" value="CYTOCHROME C-552"/>
    <property type="match status" value="1"/>
</dbReference>
<dbReference type="GO" id="GO:0042279">
    <property type="term" value="F:nitrite reductase (cytochrome, ammonia-forming) activity"/>
    <property type="evidence" value="ECO:0007669"/>
    <property type="project" value="UniProtKB-EC"/>
</dbReference>
<keyword evidence="12" id="KW-0408">Iron</keyword>
<keyword evidence="6" id="KW-0349">Heme</keyword>
<evidence type="ECO:0000256" key="13">
    <source>
        <dbReference type="ARBA" id="ARBA00049131"/>
    </source>
</evidence>
<reference evidence="16" key="1">
    <citation type="submission" date="2017-09" db="EMBL/GenBank/DDBJ databases">
        <title>Genome sequence of Nannocystis excedens DSM 71.</title>
        <authorList>
            <person name="Blom J."/>
        </authorList>
    </citation>
    <scope>NUCLEOTIDE SEQUENCE [LARGE SCALE GENOMIC DNA]</scope>
    <source>
        <strain evidence="16">type strain: E19</strain>
    </source>
</reference>
<dbReference type="GO" id="GO:0046872">
    <property type="term" value="F:metal ion binding"/>
    <property type="evidence" value="ECO:0007669"/>
    <property type="project" value="UniProtKB-KW"/>
</dbReference>
<sequence length="519" mass="55913">MRLPANKLLWTIWLLATLVAGTAVAGIVFVGGGRQFLLIGKTTGAHHQIEMECGACHTSGFFADKAKVEKDMNKACLTCHEAELKLANDSHPVKKFRDPRNADRREKLDALFCTTCHAEHVPEVTRAIAVTQPMDYCLACHDDIEKERPTHKGLEFTSCASAGCHNFHDNTALYEEFLVKHAGMPDFADHPVMPFAAQSRAVPAVLTAMKSDDPLAALTAYLEKAKSDDGDDPAEAAKEALAKVLLAGDAVAPPALLTQEAVAAWAGSGHARGGVNCAGCHAPKLEGTEAGDVAVIAANWIESPGLDVCQSCHKPEAASFREGKHGMRFHPKLPGPREDAPDLGVLTEVAAKVFKDEPLGAMPVSEALIPMKPDAQDRMTGTCNACHKPHEVDLKVAAVEACASCHDDDHTRAYFTSPHYRLWQAELVGTGEPGSGVSCADCHMPKIESRRGVTTEHNQNTTLRPNEKMIRPVCLSCHSLQYSLDALADPGLVASNFNGHPTLHIESIDWAVSRTEKTK</sequence>
<comment type="cofactor">
    <cofactor evidence="1">
        <name>heme c</name>
        <dbReference type="ChEBI" id="CHEBI:61717"/>
    </cofactor>
</comment>
<evidence type="ECO:0000256" key="4">
    <source>
        <dbReference type="ARBA" id="ARBA00011887"/>
    </source>
</evidence>
<dbReference type="PANTHER" id="PTHR30633">
    <property type="entry name" value="CYTOCHROME C-552 RESPIRATORY NITRITE REDUCTASE"/>
    <property type="match status" value="1"/>
</dbReference>
<evidence type="ECO:0000256" key="2">
    <source>
        <dbReference type="ARBA" id="ARBA00004196"/>
    </source>
</evidence>
<name>A0A2C9D3Q4_9HYPH</name>
<comment type="catalytic activity">
    <reaction evidence="13">
        <text>6 Fe(III)-[cytochrome c] + NH4(+) + 2 H2O = 6 Fe(II)-[cytochrome c] + nitrite + 8 H(+)</text>
        <dbReference type="Rhea" id="RHEA:13089"/>
        <dbReference type="Rhea" id="RHEA-COMP:10350"/>
        <dbReference type="Rhea" id="RHEA-COMP:14399"/>
        <dbReference type="ChEBI" id="CHEBI:15377"/>
        <dbReference type="ChEBI" id="CHEBI:15378"/>
        <dbReference type="ChEBI" id="CHEBI:16301"/>
        <dbReference type="ChEBI" id="CHEBI:28938"/>
        <dbReference type="ChEBI" id="CHEBI:29033"/>
        <dbReference type="ChEBI" id="CHEBI:29034"/>
        <dbReference type="EC" id="1.7.2.2"/>
    </reaction>
</comment>
<dbReference type="Proteomes" id="UP000223606">
    <property type="component" value="Chromosome 1"/>
</dbReference>
<dbReference type="Pfam" id="PF14537">
    <property type="entry name" value="Cytochrom_c3_2"/>
    <property type="match status" value="1"/>
</dbReference>
<proteinExistence type="inferred from homology"/>
<dbReference type="AlphaFoldDB" id="A0A2C9D3Q4"/>
<keyword evidence="8" id="KW-0732">Signal</keyword>
<evidence type="ECO:0000256" key="9">
    <source>
        <dbReference type="ARBA" id="ARBA00022837"/>
    </source>
</evidence>
<organism evidence="15 16">
    <name type="scientific">Hartmannibacter diazotrophicus</name>
    <dbReference type="NCBI Taxonomy" id="1482074"/>
    <lineage>
        <taxon>Bacteria</taxon>
        <taxon>Pseudomonadati</taxon>
        <taxon>Pseudomonadota</taxon>
        <taxon>Alphaproteobacteria</taxon>
        <taxon>Hyphomicrobiales</taxon>
        <taxon>Pleomorphomonadaceae</taxon>
        <taxon>Hartmannibacter</taxon>
    </lineage>
</organism>
<keyword evidence="5" id="KW-0813">Transport</keyword>
<keyword evidence="9" id="KW-0106">Calcium</keyword>
<keyword evidence="10" id="KW-0249">Electron transport</keyword>
<dbReference type="GO" id="GO:0030288">
    <property type="term" value="C:outer membrane-bounded periplasmic space"/>
    <property type="evidence" value="ECO:0007669"/>
    <property type="project" value="TreeGrafter"/>
</dbReference>
<dbReference type="Gene3D" id="3.90.10.10">
    <property type="entry name" value="Cytochrome C3"/>
    <property type="match status" value="1"/>
</dbReference>
<evidence type="ECO:0000256" key="5">
    <source>
        <dbReference type="ARBA" id="ARBA00022448"/>
    </source>
</evidence>
<dbReference type="InterPro" id="IPR036280">
    <property type="entry name" value="Multihaem_cyt_sf"/>
</dbReference>
<dbReference type="InterPro" id="IPR003321">
    <property type="entry name" value="Cyt_c552"/>
</dbReference>
<evidence type="ECO:0000256" key="12">
    <source>
        <dbReference type="ARBA" id="ARBA00023004"/>
    </source>
</evidence>
<dbReference type="GO" id="GO:0020037">
    <property type="term" value="F:heme binding"/>
    <property type="evidence" value="ECO:0007669"/>
    <property type="project" value="TreeGrafter"/>
</dbReference>
<keyword evidence="11" id="KW-0560">Oxidoreductase</keyword>
<keyword evidence="16" id="KW-1185">Reference proteome</keyword>
<evidence type="ECO:0000256" key="10">
    <source>
        <dbReference type="ARBA" id="ARBA00022982"/>
    </source>
</evidence>
<dbReference type="EC" id="1.7.2.2" evidence="4"/>
<dbReference type="GO" id="GO:0019645">
    <property type="term" value="P:anaerobic electron transport chain"/>
    <property type="evidence" value="ECO:0007669"/>
    <property type="project" value="TreeGrafter"/>
</dbReference>
<feature type="domain" description="Tetrahaem cytochrome" evidence="14">
    <location>
        <begin position="46"/>
        <end position="142"/>
    </location>
</feature>
<dbReference type="KEGG" id="hdi:HDIA_1247"/>
<evidence type="ECO:0000256" key="7">
    <source>
        <dbReference type="ARBA" id="ARBA00022723"/>
    </source>
</evidence>
<evidence type="ECO:0000256" key="1">
    <source>
        <dbReference type="ARBA" id="ARBA00001926"/>
    </source>
</evidence>
<evidence type="ECO:0000313" key="16">
    <source>
        <dbReference type="Proteomes" id="UP000223606"/>
    </source>
</evidence>
<evidence type="ECO:0000256" key="8">
    <source>
        <dbReference type="ARBA" id="ARBA00022729"/>
    </source>
</evidence>
<evidence type="ECO:0000256" key="6">
    <source>
        <dbReference type="ARBA" id="ARBA00022617"/>
    </source>
</evidence>
<evidence type="ECO:0000256" key="11">
    <source>
        <dbReference type="ARBA" id="ARBA00023002"/>
    </source>
</evidence>
<dbReference type="SUPFAM" id="SSF48695">
    <property type="entry name" value="Multiheme cytochromes"/>
    <property type="match status" value="1"/>
</dbReference>